<reference evidence="2" key="3">
    <citation type="submission" date="2021-06" db="EMBL/GenBank/DDBJ databases">
        <authorList>
            <person name="Diorio-Toth L."/>
        </authorList>
    </citation>
    <scope>NUCLEOTIDE SEQUENCE</scope>
    <source>
        <strain evidence="2">AL_065</strain>
    </source>
</reference>
<reference evidence="2" key="2">
    <citation type="journal article" date="2019" name="Nat. Commun.">
        <title>Spatiotemporal dynamics of multidrug resistant bacteria on intensive care unit surfaces.</title>
        <authorList>
            <person name="D'Souza A.W."/>
            <person name="Potter R.F."/>
            <person name="Wallace M."/>
            <person name="Shupe A."/>
            <person name="Patel S."/>
            <person name="Sun X."/>
            <person name="Gul D."/>
            <person name="Kwon J.H."/>
            <person name="Andleeb S."/>
            <person name="Burnham C.D."/>
            <person name="Dantas G."/>
        </authorList>
    </citation>
    <scope>NUCLEOTIDE SEQUENCE</scope>
    <source>
        <strain evidence="2">AL_065</strain>
    </source>
</reference>
<dbReference type="PANTHER" id="PTHR43441">
    <property type="entry name" value="RIBOSOMAL-PROTEIN-SERINE ACETYLTRANSFERASE"/>
    <property type="match status" value="1"/>
</dbReference>
<dbReference type="PANTHER" id="PTHR43441:SF2">
    <property type="entry name" value="FAMILY ACETYLTRANSFERASE, PUTATIVE (AFU_ORTHOLOGUE AFUA_7G00850)-RELATED"/>
    <property type="match status" value="1"/>
</dbReference>
<evidence type="ECO:0000313" key="3">
    <source>
        <dbReference type="Proteomes" id="UP000293391"/>
    </source>
</evidence>
<dbReference type="InterPro" id="IPR000182">
    <property type="entry name" value="GNAT_dom"/>
</dbReference>
<gene>
    <name evidence="2" type="ORF">EVX74_005685</name>
</gene>
<dbReference type="GO" id="GO:0005737">
    <property type="term" value="C:cytoplasm"/>
    <property type="evidence" value="ECO:0007669"/>
    <property type="project" value="TreeGrafter"/>
</dbReference>
<dbReference type="RefSeq" id="WP_129716509.1">
    <property type="nucleotide sequence ID" value="NZ_CP078045.1"/>
</dbReference>
<dbReference type="EMBL" id="CP078045">
    <property type="protein sequence ID" value="QXR08459.1"/>
    <property type="molecule type" value="Genomic_DNA"/>
</dbReference>
<dbReference type="InterPro" id="IPR051908">
    <property type="entry name" value="Ribosomal_N-acetyltransferase"/>
</dbReference>
<dbReference type="GO" id="GO:1990189">
    <property type="term" value="F:protein N-terminal-serine acetyltransferase activity"/>
    <property type="evidence" value="ECO:0007669"/>
    <property type="project" value="TreeGrafter"/>
</dbReference>
<dbReference type="Gene3D" id="3.40.630.30">
    <property type="match status" value="1"/>
</dbReference>
<dbReference type="AlphaFoldDB" id="A0AAJ4TUL2"/>
<dbReference type="Pfam" id="PF13302">
    <property type="entry name" value="Acetyltransf_3"/>
    <property type="match status" value="1"/>
</dbReference>
<reference evidence="2" key="1">
    <citation type="submission" date="2018-10" db="EMBL/GenBank/DDBJ databases">
        <authorList>
            <person name="D'Souza A.W."/>
            <person name="Potter R.F."/>
            <person name="Wallace M."/>
            <person name="Shupe A."/>
            <person name="Patel S."/>
            <person name="Sun S."/>
            <person name="Gul D."/>
            <person name="Kwon J.H."/>
            <person name="Andleeb S."/>
            <person name="Burnham C.-A.D."/>
            <person name="Dantas G."/>
        </authorList>
    </citation>
    <scope>NUCLEOTIDE SEQUENCE</scope>
    <source>
        <strain evidence="2">AL_065</strain>
    </source>
</reference>
<protein>
    <submittedName>
        <fullName evidence="2">GNAT family N-acetyltransferase</fullName>
    </submittedName>
</protein>
<evidence type="ECO:0000313" key="2">
    <source>
        <dbReference type="EMBL" id="QXR08459.1"/>
    </source>
</evidence>
<accession>A0AAJ4TUL2</accession>
<dbReference type="InterPro" id="IPR016181">
    <property type="entry name" value="Acyl_CoA_acyltransferase"/>
</dbReference>
<feature type="domain" description="N-acetyltransferase" evidence="1">
    <location>
        <begin position="32"/>
        <end position="176"/>
    </location>
</feature>
<dbReference type="GO" id="GO:0008999">
    <property type="term" value="F:protein-N-terminal-alanine acetyltransferase activity"/>
    <property type="evidence" value="ECO:0007669"/>
    <property type="project" value="TreeGrafter"/>
</dbReference>
<dbReference type="SUPFAM" id="SSF55729">
    <property type="entry name" value="Acyl-CoA N-acyltransferases (Nat)"/>
    <property type="match status" value="1"/>
</dbReference>
<dbReference type="Proteomes" id="UP000293391">
    <property type="component" value="Chromosome"/>
</dbReference>
<dbReference type="PROSITE" id="PS51186">
    <property type="entry name" value="GNAT"/>
    <property type="match status" value="1"/>
</dbReference>
<name>A0AAJ4TUL2_ACILW</name>
<organism evidence="2 3">
    <name type="scientific">Acinetobacter lwoffii</name>
    <dbReference type="NCBI Taxonomy" id="28090"/>
    <lineage>
        <taxon>Bacteria</taxon>
        <taxon>Pseudomonadati</taxon>
        <taxon>Pseudomonadota</taxon>
        <taxon>Gammaproteobacteria</taxon>
        <taxon>Moraxellales</taxon>
        <taxon>Moraxellaceae</taxon>
        <taxon>Acinetobacter</taxon>
    </lineage>
</organism>
<evidence type="ECO:0000259" key="1">
    <source>
        <dbReference type="PROSITE" id="PS51186"/>
    </source>
</evidence>
<sequence length="180" mass="21013">MEELIQQNQSALPTLQSQRLILNCFKSADAEEAYASITPSLTRFMAWDAPESEKEFATVWKNWLENMTDHKEYVFVIRHIETQEFIGLCGLHRLYDEIPEVGIWIRETAHGHHYGHEAVHCVVAYAFNTLGIQVLSYPVAEENWASRKIAERLVGKIIRYIDKPKYRAVMYEIFAEDFVF</sequence>
<proteinExistence type="predicted"/>